<dbReference type="Pfam" id="PF13304">
    <property type="entry name" value="AAA_21"/>
    <property type="match status" value="1"/>
</dbReference>
<proteinExistence type="predicted"/>
<evidence type="ECO:0000259" key="1">
    <source>
        <dbReference type="SMART" id="SM00382"/>
    </source>
</evidence>
<dbReference type="EMBL" id="JBJDQH010000003">
    <property type="protein sequence ID" value="MFK4265331.1"/>
    <property type="molecule type" value="Genomic_DNA"/>
</dbReference>
<protein>
    <submittedName>
        <fullName evidence="2">AAA family ATPase</fullName>
    </submittedName>
</protein>
<organism evidence="2 3">
    <name type="scientific">Streptomyces milbemycinicus</name>
    <dbReference type="NCBI Taxonomy" id="476552"/>
    <lineage>
        <taxon>Bacteria</taxon>
        <taxon>Bacillati</taxon>
        <taxon>Actinomycetota</taxon>
        <taxon>Actinomycetes</taxon>
        <taxon>Kitasatosporales</taxon>
        <taxon>Streptomycetaceae</taxon>
        <taxon>Streptomyces</taxon>
    </lineage>
</organism>
<feature type="domain" description="AAA+ ATPase" evidence="1">
    <location>
        <begin position="48"/>
        <end position="452"/>
    </location>
</feature>
<evidence type="ECO:0000313" key="2">
    <source>
        <dbReference type="EMBL" id="MFK4265331.1"/>
    </source>
</evidence>
<keyword evidence="3" id="KW-1185">Reference proteome</keyword>
<dbReference type="Proteomes" id="UP001620295">
    <property type="component" value="Unassembled WGS sequence"/>
</dbReference>
<sequence>MNEEFFAPLDSDDARGTQPKGAVQFGRLKQYTVTNLFGSHSHSFYLENHEPTILTGANGTGKSTVLRTIHWISRGEWASLAKVNFTQIRLEFEKAQLIVGRGKGGSALTVRLDRPPMKPRRWEYTPESEHLLPLDRDLLKLFDESSLTDAMDSEKRALLVENSVVLSRYLAHQDRDQKSRGWHSRIHESFPALLVSDQRLTPERRKRPKKRGTGDTFELVAAIEAAVLHISEEVQRYKSLYGTASQNLDRDFPRRVFTAISSQRKFGSERNIEREFREVQELRASLAAAGLIDTAEVEESISDLPLDNPDSLALISTYLSDTKEKLATFEPLRQRLEPFMEFLRRHYKDKIVNIDAQLGLSIFSAKTGERIKPTHLSSGEQQMFVLSHKLLFESSPGTLVMIDEPELSLHVLWQSTLVDDLTEISEVSGTHFLLATHSPTLIAGRTDLRRSLDG</sequence>
<comment type="caution">
    <text evidence="2">The sequence shown here is derived from an EMBL/GenBank/DDBJ whole genome shotgun (WGS) entry which is preliminary data.</text>
</comment>
<dbReference type="InterPro" id="IPR027417">
    <property type="entry name" value="P-loop_NTPase"/>
</dbReference>
<dbReference type="RefSeq" id="WP_404746042.1">
    <property type="nucleotide sequence ID" value="NZ_JBJDQH010000003.1"/>
</dbReference>
<dbReference type="Gene3D" id="3.40.50.300">
    <property type="entry name" value="P-loop containing nucleotide triphosphate hydrolases"/>
    <property type="match status" value="1"/>
</dbReference>
<dbReference type="PANTHER" id="PTHR43581">
    <property type="entry name" value="ATP/GTP PHOSPHATASE"/>
    <property type="match status" value="1"/>
</dbReference>
<reference evidence="2 3" key="1">
    <citation type="submission" date="2024-11" db="EMBL/GenBank/DDBJ databases">
        <title>The Natural Products Discovery Center: Release of the First 8490 Sequenced Strains for Exploring Actinobacteria Biosynthetic Diversity.</title>
        <authorList>
            <person name="Kalkreuter E."/>
            <person name="Kautsar S.A."/>
            <person name="Yang D."/>
            <person name="Bader C.D."/>
            <person name="Teijaro C.N."/>
            <person name="Fluegel L."/>
            <person name="Davis C.M."/>
            <person name="Simpson J.R."/>
            <person name="Lauterbach L."/>
            <person name="Steele A.D."/>
            <person name="Gui C."/>
            <person name="Meng S."/>
            <person name="Li G."/>
            <person name="Viehrig K."/>
            <person name="Ye F."/>
            <person name="Su P."/>
            <person name="Kiefer A.F."/>
            <person name="Nichols A."/>
            <person name="Cepeda A.J."/>
            <person name="Yan W."/>
            <person name="Fan B."/>
            <person name="Jiang Y."/>
            <person name="Adhikari A."/>
            <person name="Zheng C.-J."/>
            <person name="Schuster L."/>
            <person name="Cowan T.M."/>
            <person name="Smanski M.J."/>
            <person name="Chevrette M.G."/>
            <person name="De Carvalho L.P.S."/>
            <person name="Shen B."/>
        </authorList>
    </citation>
    <scope>NUCLEOTIDE SEQUENCE [LARGE SCALE GENOMIC DNA]</scope>
    <source>
        <strain evidence="2 3">NPDC020863</strain>
    </source>
</reference>
<dbReference type="SUPFAM" id="SSF52540">
    <property type="entry name" value="P-loop containing nucleoside triphosphate hydrolases"/>
    <property type="match status" value="1"/>
</dbReference>
<dbReference type="InterPro" id="IPR003593">
    <property type="entry name" value="AAA+_ATPase"/>
</dbReference>
<evidence type="ECO:0000313" key="3">
    <source>
        <dbReference type="Proteomes" id="UP001620295"/>
    </source>
</evidence>
<accession>A0ABW8LLY5</accession>
<dbReference type="InterPro" id="IPR051396">
    <property type="entry name" value="Bact_Antivir_Def_Nuclease"/>
</dbReference>
<gene>
    <name evidence="2" type="ORF">ACI2L5_10345</name>
</gene>
<dbReference type="InterPro" id="IPR003959">
    <property type="entry name" value="ATPase_AAA_core"/>
</dbReference>
<name>A0ABW8LLY5_9ACTN</name>
<dbReference type="PANTHER" id="PTHR43581:SF2">
    <property type="entry name" value="EXCINUCLEASE ATPASE SUBUNIT"/>
    <property type="match status" value="1"/>
</dbReference>
<dbReference type="SMART" id="SM00382">
    <property type="entry name" value="AAA"/>
    <property type="match status" value="1"/>
</dbReference>